<evidence type="ECO:0000256" key="1">
    <source>
        <dbReference type="ARBA" id="ARBA00004141"/>
    </source>
</evidence>
<dbReference type="GO" id="GO:0005886">
    <property type="term" value="C:plasma membrane"/>
    <property type="evidence" value="ECO:0007669"/>
    <property type="project" value="TreeGrafter"/>
</dbReference>
<accession>A0A6B2LAR8</accession>
<feature type="transmembrane region" description="Helical" evidence="6">
    <location>
        <begin position="236"/>
        <end position="254"/>
    </location>
</feature>
<feature type="domain" description="G-protein coupled receptors family 1 profile" evidence="8">
    <location>
        <begin position="18"/>
        <end position="286"/>
    </location>
</feature>
<dbReference type="Gene3D" id="1.20.1070.10">
    <property type="entry name" value="Rhodopsin 7-helix transmembrane proteins"/>
    <property type="match status" value="1"/>
</dbReference>
<sequence>MYNLSMIYYVMAPLSMLSSLFIMVTFLKFPQQLFSTRATHLQFVFFQSFCDFMFSTKFLLTAVFLKSEWIRSGTVPFTPIISPNSTMDEEMDVICVGFGVFGQFFMIASVTWNLMVSIQILNLFWFKSYEYSIAETNSPRSTLFYHLFVWGFSLATAVVPAVWGQYGATTNGCWVQETFLLTRLMIFVLPLCLFTFFSLMILLFTLSKMKLISLRVMYVQKLGDTDSSNTYPTLRLFITYTIVFITFWTCPVILRVLELVHRQPAFLVYGDIVSISSQGLANAIVWATSPYVRALFKKKSNYDSINSFEEWK</sequence>
<feature type="transmembrane region" description="Helical" evidence="6">
    <location>
        <begin position="266"/>
        <end position="289"/>
    </location>
</feature>
<evidence type="ECO:0000256" key="2">
    <source>
        <dbReference type="ARBA" id="ARBA00008360"/>
    </source>
</evidence>
<dbReference type="EMBL" id="GIBP01005117">
    <property type="protein sequence ID" value="NDV34086.1"/>
    <property type="molecule type" value="Transcribed_RNA"/>
</dbReference>
<evidence type="ECO:0000256" key="4">
    <source>
        <dbReference type="ARBA" id="ARBA00022989"/>
    </source>
</evidence>
<feature type="transmembrane region" description="Helical" evidence="6">
    <location>
        <begin position="41"/>
        <end position="65"/>
    </location>
</feature>
<evidence type="ECO:0000259" key="8">
    <source>
        <dbReference type="PROSITE" id="PS50262"/>
    </source>
</evidence>
<name>A0A6B2LAR8_9EUKA</name>
<dbReference type="PANTHER" id="PTHR23112">
    <property type="entry name" value="G PROTEIN-COUPLED RECEPTOR 157-RELATED"/>
    <property type="match status" value="1"/>
</dbReference>
<keyword evidence="5 6" id="KW-0472">Membrane</keyword>
<dbReference type="PROSITE" id="PS50261">
    <property type="entry name" value="G_PROTEIN_RECEP_F2_4"/>
    <property type="match status" value="1"/>
</dbReference>
<feature type="transmembrane region" description="Helical" evidence="6">
    <location>
        <begin position="100"/>
        <end position="124"/>
    </location>
</feature>
<proteinExistence type="inferred from homology"/>
<feature type="transmembrane region" description="Helical" evidence="6">
    <location>
        <begin position="6"/>
        <end position="29"/>
    </location>
</feature>
<dbReference type="GO" id="GO:0004930">
    <property type="term" value="F:G protein-coupled receptor activity"/>
    <property type="evidence" value="ECO:0007669"/>
    <property type="project" value="TreeGrafter"/>
</dbReference>
<dbReference type="PROSITE" id="PS50262">
    <property type="entry name" value="G_PROTEIN_RECEP_F1_2"/>
    <property type="match status" value="1"/>
</dbReference>
<feature type="transmembrane region" description="Helical" evidence="6">
    <location>
        <begin position="144"/>
        <end position="164"/>
    </location>
</feature>
<comment type="subcellular location">
    <subcellularLocation>
        <location evidence="1">Membrane</location>
        <topology evidence="1">Multi-pass membrane protein</topology>
    </subcellularLocation>
</comment>
<evidence type="ECO:0000313" key="9">
    <source>
        <dbReference type="EMBL" id="NDV34086.1"/>
    </source>
</evidence>
<evidence type="ECO:0000256" key="5">
    <source>
        <dbReference type="ARBA" id="ARBA00023136"/>
    </source>
</evidence>
<dbReference type="Pfam" id="PF05462">
    <property type="entry name" value="Dicty_CAR"/>
    <property type="match status" value="1"/>
</dbReference>
<dbReference type="InterPro" id="IPR017981">
    <property type="entry name" value="GPCR_2-like_7TM"/>
</dbReference>
<evidence type="ECO:0008006" key="10">
    <source>
        <dbReference type="Google" id="ProtNLM"/>
    </source>
</evidence>
<dbReference type="GO" id="GO:0007166">
    <property type="term" value="P:cell surface receptor signaling pathway"/>
    <property type="evidence" value="ECO:0007669"/>
    <property type="project" value="InterPro"/>
</dbReference>
<dbReference type="GO" id="GO:0007189">
    <property type="term" value="P:adenylate cyclase-activating G protein-coupled receptor signaling pathway"/>
    <property type="evidence" value="ECO:0007669"/>
    <property type="project" value="TreeGrafter"/>
</dbReference>
<dbReference type="PANTHER" id="PTHR23112:SF9">
    <property type="entry name" value="CYCLIC AMP RECEPTOR-LIKE PROTEIN F"/>
    <property type="match status" value="1"/>
</dbReference>
<feature type="domain" description="G-protein coupled receptors family 2 profile 2" evidence="7">
    <location>
        <begin position="4"/>
        <end position="206"/>
    </location>
</feature>
<evidence type="ECO:0000256" key="6">
    <source>
        <dbReference type="SAM" id="Phobius"/>
    </source>
</evidence>
<organism evidence="9">
    <name type="scientific">Arcella intermedia</name>
    <dbReference type="NCBI Taxonomy" id="1963864"/>
    <lineage>
        <taxon>Eukaryota</taxon>
        <taxon>Amoebozoa</taxon>
        <taxon>Tubulinea</taxon>
        <taxon>Elardia</taxon>
        <taxon>Arcellinida</taxon>
        <taxon>Sphaerothecina</taxon>
        <taxon>Arcellidae</taxon>
        <taxon>Arcella</taxon>
    </lineage>
</organism>
<evidence type="ECO:0000256" key="3">
    <source>
        <dbReference type="ARBA" id="ARBA00022692"/>
    </source>
</evidence>
<keyword evidence="3 6" id="KW-0812">Transmembrane</keyword>
<feature type="transmembrane region" description="Helical" evidence="6">
    <location>
        <begin position="184"/>
        <end position="206"/>
    </location>
</feature>
<protein>
    <recommendedName>
        <fullName evidence="10">G-protein coupled receptors family 2 profile 2 domain-containing protein</fullName>
    </recommendedName>
</protein>
<comment type="similarity">
    <text evidence="2">Belongs to the G-protein coupled receptor 5 family.</text>
</comment>
<dbReference type="InterPro" id="IPR017452">
    <property type="entry name" value="GPCR_Rhodpsn_7TM"/>
</dbReference>
<keyword evidence="4 6" id="KW-1133">Transmembrane helix</keyword>
<evidence type="ECO:0000259" key="7">
    <source>
        <dbReference type="PROSITE" id="PS50261"/>
    </source>
</evidence>
<dbReference type="AlphaFoldDB" id="A0A6B2LAR8"/>
<reference evidence="9" key="1">
    <citation type="journal article" date="2020" name="J. Eukaryot. Microbiol.">
        <title>De novo Sequencing, Assembly and Annotation of the Transcriptome for the Free-Living Testate Amoeba Arcella intermedia.</title>
        <authorList>
            <person name="Ribeiro G.M."/>
            <person name="Porfirio-Sousa A.L."/>
            <person name="Maurer-Alcala X.X."/>
            <person name="Katz L.A."/>
            <person name="Lahr D.J.G."/>
        </authorList>
    </citation>
    <scope>NUCLEOTIDE SEQUENCE</scope>
</reference>